<proteinExistence type="predicted"/>
<evidence type="ECO:0000313" key="8">
    <source>
        <dbReference type="EMBL" id="SEI76296.1"/>
    </source>
</evidence>
<feature type="chain" id="PRO_5007514896" evidence="6">
    <location>
        <begin position="22"/>
        <end position="510"/>
    </location>
</feature>
<keyword evidence="2 6" id="KW-0732">Signal</keyword>
<dbReference type="PANTHER" id="PTHR43649">
    <property type="entry name" value="ARABINOSE-BINDING PROTEIN-RELATED"/>
    <property type="match status" value="1"/>
</dbReference>
<dbReference type="InterPro" id="IPR006059">
    <property type="entry name" value="SBP"/>
</dbReference>
<organism evidence="7 9">
    <name type="scientific">Trichococcus ilyis</name>
    <dbReference type="NCBI Taxonomy" id="640938"/>
    <lineage>
        <taxon>Bacteria</taxon>
        <taxon>Bacillati</taxon>
        <taxon>Bacillota</taxon>
        <taxon>Bacilli</taxon>
        <taxon>Lactobacillales</taxon>
        <taxon>Carnobacteriaceae</taxon>
        <taxon>Trichococcus</taxon>
    </lineage>
</organism>
<evidence type="ECO:0000313" key="7">
    <source>
        <dbReference type="EMBL" id="CZQ91739.1"/>
    </source>
</evidence>
<name>A0A143YK57_9LACT</name>
<evidence type="ECO:0000256" key="2">
    <source>
        <dbReference type="ARBA" id="ARBA00022729"/>
    </source>
</evidence>
<keyword evidence="3" id="KW-0472">Membrane</keyword>
<evidence type="ECO:0000256" key="3">
    <source>
        <dbReference type="ARBA" id="ARBA00023136"/>
    </source>
</evidence>
<dbReference type="Proteomes" id="UP000076878">
    <property type="component" value="Unassembled WGS sequence"/>
</dbReference>
<keyword evidence="10" id="KW-1185">Reference proteome</keyword>
<dbReference type="Proteomes" id="UP000199280">
    <property type="component" value="Unassembled WGS sequence"/>
</dbReference>
<reference evidence="8 10" key="2">
    <citation type="submission" date="2016-10" db="EMBL/GenBank/DDBJ databases">
        <authorList>
            <person name="Varghese N."/>
            <person name="Submissions S."/>
        </authorList>
    </citation>
    <scope>NUCLEOTIDE SEQUENCE [LARGE SCALE GENOMIC DNA]</scope>
    <source>
        <strain evidence="8 10">DSM 22150</strain>
    </source>
</reference>
<dbReference type="AlphaFoldDB" id="A0A143YK57"/>
<accession>A0A143YK57</accession>
<evidence type="ECO:0000256" key="1">
    <source>
        <dbReference type="ARBA" id="ARBA00022475"/>
    </source>
</evidence>
<dbReference type="STRING" id="640938.TR210_991"/>
<dbReference type="Pfam" id="PF01547">
    <property type="entry name" value="SBP_bac_1"/>
    <property type="match status" value="1"/>
</dbReference>
<reference evidence="7 9" key="1">
    <citation type="submission" date="2016-02" db="EMBL/GenBank/DDBJ databases">
        <authorList>
            <person name="Wen L."/>
            <person name="He K."/>
            <person name="Yang H."/>
        </authorList>
    </citation>
    <scope>NUCLEOTIDE SEQUENCE [LARGE SCALE GENOMIC DNA]</scope>
    <source>
        <strain evidence="7">Trichococcus_R210</strain>
    </source>
</reference>
<evidence type="ECO:0000256" key="5">
    <source>
        <dbReference type="ARBA" id="ARBA00023288"/>
    </source>
</evidence>
<evidence type="ECO:0000256" key="6">
    <source>
        <dbReference type="SAM" id="SignalP"/>
    </source>
</evidence>
<dbReference type="EMBL" id="FJNB01000005">
    <property type="protein sequence ID" value="CZQ91739.1"/>
    <property type="molecule type" value="Genomic_DNA"/>
</dbReference>
<evidence type="ECO:0000313" key="10">
    <source>
        <dbReference type="Proteomes" id="UP000199280"/>
    </source>
</evidence>
<dbReference type="SUPFAM" id="SSF53850">
    <property type="entry name" value="Periplasmic binding protein-like II"/>
    <property type="match status" value="1"/>
</dbReference>
<dbReference type="OrthoDB" id="9787283at2"/>
<dbReference type="EMBL" id="FNYT01000003">
    <property type="protein sequence ID" value="SEI76296.1"/>
    <property type="molecule type" value="Genomic_DNA"/>
</dbReference>
<gene>
    <name evidence="8" type="ORF">SAMN05216375_103123</name>
    <name evidence="7" type="ORF">TR210_991</name>
</gene>
<keyword evidence="4" id="KW-0564">Palmitate</keyword>
<dbReference type="Gene3D" id="3.40.190.10">
    <property type="entry name" value="Periplasmic binding protein-like II"/>
    <property type="match status" value="2"/>
</dbReference>
<evidence type="ECO:0000256" key="4">
    <source>
        <dbReference type="ARBA" id="ARBA00023139"/>
    </source>
</evidence>
<dbReference type="PANTHER" id="PTHR43649:SF33">
    <property type="entry name" value="POLYGALACTURONAN_RHAMNOGALACTURONAN-BINDING PROTEIN YTCQ"/>
    <property type="match status" value="1"/>
</dbReference>
<dbReference type="RefSeq" id="WP_068622150.1">
    <property type="nucleotide sequence ID" value="NZ_FJNB01000005.1"/>
</dbReference>
<dbReference type="PROSITE" id="PS51257">
    <property type="entry name" value="PROKAR_LIPOPROTEIN"/>
    <property type="match status" value="1"/>
</dbReference>
<keyword evidence="1" id="KW-1003">Cell membrane</keyword>
<dbReference type="CDD" id="cd13580">
    <property type="entry name" value="PBP2_AlgQ_like_1"/>
    <property type="match status" value="1"/>
</dbReference>
<protein>
    <submittedName>
        <fullName evidence="8">Aldouronate transport system substrate-binding protein</fullName>
    </submittedName>
</protein>
<keyword evidence="5" id="KW-0449">Lipoprotein</keyword>
<evidence type="ECO:0000313" key="9">
    <source>
        <dbReference type="Proteomes" id="UP000076878"/>
    </source>
</evidence>
<dbReference type="InterPro" id="IPR050490">
    <property type="entry name" value="Bact_solute-bd_prot1"/>
</dbReference>
<sequence length="510" mass="56604">MQKNKIFSVFGVAMAATTILAACGNNEEGETASATTDTITIMSPFIETDPPEGENKIIEQLEELTGKEIEITWAPNTSYEDKMNITLASDNIPKVMVIQGKSGGFIKSAENGAFWDLTDYLKDYPNLSQANPDVLRNSSVNGKIYGIYRSRDGMRTAVMIRKDWLENLGLELPETVDDLFAISQAFTENDPDGNGEADTYGLIVPQWPASINTNSPYDTLATWFGAGNAWIEKEGALEPSFMQPEYLESMQFMRSMVENGYVNKDFATLTADKWDEPFLNGKGGIIVDTYSRADSISNKMRQANPDSEDIVVFTGNLENAEGELNALPTDGYSGFLAIPKTSVKTEDELKEVLSFLDQLNDEEAQILLTNGLEGVNFNVVDGMAQAIKEDAEAEKYANYVKSYSQIGMNVTEEILFYRAKPETDEMTQKFERRLSLMAADLESAVYNPASSYITDTYVTKGAQLDQIISDARVKYVAGQIDDQGWADSIELWKNQGGQELIDETNELHKN</sequence>
<feature type="signal peptide" evidence="6">
    <location>
        <begin position="1"/>
        <end position="21"/>
    </location>
</feature>